<protein>
    <submittedName>
        <fullName evidence="5">Siderophore biosynthesis protein</fullName>
    </submittedName>
</protein>
<dbReference type="PANTHER" id="PTHR34384:SF6">
    <property type="entry name" value="STAPHYLOFERRIN B SYNTHASE"/>
    <property type="match status" value="1"/>
</dbReference>
<dbReference type="GO" id="GO:0019290">
    <property type="term" value="P:siderophore biosynthetic process"/>
    <property type="evidence" value="ECO:0007669"/>
    <property type="project" value="InterPro"/>
</dbReference>
<keyword evidence="6" id="KW-1185">Reference proteome</keyword>
<comment type="caution">
    <text evidence="5">The sequence shown here is derived from an EMBL/GenBank/DDBJ whole genome shotgun (WGS) entry which is preliminary data.</text>
</comment>
<dbReference type="Gene3D" id="1.10.510.40">
    <property type="match status" value="1"/>
</dbReference>
<dbReference type="InterPro" id="IPR022770">
    <property type="entry name" value="IucA/IucC-like_C"/>
</dbReference>
<dbReference type="GO" id="GO:0016881">
    <property type="term" value="F:acid-amino acid ligase activity"/>
    <property type="evidence" value="ECO:0007669"/>
    <property type="project" value="UniProtKB-ARBA"/>
</dbReference>
<dbReference type="EMBL" id="WNZX01000017">
    <property type="protein sequence ID" value="MUG72708.1"/>
    <property type="molecule type" value="Genomic_DNA"/>
</dbReference>
<comment type="pathway">
    <text evidence="1">Siderophore biosynthesis.</text>
</comment>
<feature type="domain" description="Aerobactin siderophore biosynthesis IucA/IucC-like C-terminal" evidence="4">
    <location>
        <begin position="422"/>
        <end position="589"/>
    </location>
</feature>
<proteinExistence type="inferred from homology"/>
<evidence type="ECO:0000259" key="4">
    <source>
        <dbReference type="Pfam" id="PF06276"/>
    </source>
</evidence>
<evidence type="ECO:0000313" key="5">
    <source>
        <dbReference type="EMBL" id="MUG72708.1"/>
    </source>
</evidence>
<dbReference type="Pfam" id="PF06276">
    <property type="entry name" value="FhuF"/>
    <property type="match status" value="1"/>
</dbReference>
<name>A0A7X2ZD87_9BACL</name>
<sequence length="610" mass="69831">MAAQALRSEACVHVRRRIFRQLAESVIYEGIVTPLMEAEGEKILYSLQGQDAAGRKVIYRCLGQRRFTFGRIRMLTESPLIRLGGGVEAEASSLRLFVEEVLDVPGVDRSKLISFAEELEQTLLKDAIAQFHRISEGRELRRLSGDDLESAVMDGHRYHPSYKSRIGFDYADHLAYGPEFARDVTPIWLAVRKEESRAAVLPGMSLDGLLREELGDAAVDSFQALLRSENCDPADYFFAPVHPWQWRRAIVPACAEELRTKRMVLLGCSPDAYRAQQSIRTLANRTEPHKAYIKLSMNLLNTSSSRQLLPHYTVTAPVLSFWLQSLVDGDRYLKEEAKLILLREVAAVSYDPQDHKGDGRRSGREHDQAPHPLYAAVGCIWRESLHRYLQLGEECVPFYALCASERDGTPLIEPWLQAYGIEAWLNRLLERCVLPVLHLAAVHGVATESHAQNMVMVHREGWPERLALKDFHEDVLYCRSFLKQPEFCPDLTVVHERYAVQEERANFETEDVTPLRYLTLGALFFVNLGELAMMLADWYGFEERRFWRMTSACIHRHQAKDPHWKERFEALDLFAPTTRVEQLTYKRLTVQSKGLSHRVPNPLSAFQSPD</sequence>
<gene>
    <name evidence="5" type="ORF">GNP93_18750</name>
</gene>
<dbReference type="InterPro" id="IPR007310">
    <property type="entry name" value="Aerobactin_biosyn_IucA/IucC_N"/>
</dbReference>
<dbReference type="Gene3D" id="6.10.250.3370">
    <property type="match status" value="1"/>
</dbReference>
<evidence type="ECO:0000256" key="2">
    <source>
        <dbReference type="ARBA" id="ARBA00007832"/>
    </source>
</evidence>
<evidence type="ECO:0000313" key="6">
    <source>
        <dbReference type="Proteomes" id="UP000450917"/>
    </source>
</evidence>
<accession>A0A7X2ZD87</accession>
<dbReference type="PANTHER" id="PTHR34384">
    <property type="entry name" value="L-2,3-DIAMINOPROPANOATE--CITRATE LIGASE"/>
    <property type="match status" value="1"/>
</dbReference>
<organism evidence="5 6">
    <name type="scientific">Paenibacillus validus</name>
    <dbReference type="NCBI Taxonomy" id="44253"/>
    <lineage>
        <taxon>Bacteria</taxon>
        <taxon>Bacillati</taxon>
        <taxon>Bacillota</taxon>
        <taxon>Bacilli</taxon>
        <taxon>Bacillales</taxon>
        <taxon>Paenibacillaceae</taxon>
        <taxon>Paenibacillus</taxon>
    </lineage>
</organism>
<dbReference type="Gene3D" id="3.30.310.280">
    <property type="match status" value="1"/>
</dbReference>
<dbReference type="InterPro" id="IPR037455">
    <property type="entry name" value="LucA/IucC-like"/>
</dbReference>
<evidence type="ECO:0000259" key="3">
    <source>
        <dbReference type="Pfam" id="PF04183"/>
    </source>
</evidence>
<feature type="domain" description="Aerobactin siderophore biosynthesis IucA/IucC N-terminal" evidence="3">
    <location>
        <begin position="147"/>
        <end position="403"/>
    </location>
</feature>
<dbReference type="Proteomes" id="UP000450917">
    <property type="component" value="Unassembled WGS sequence"/>
</dbReference>
<dbReference type="AlphaFoldDB" id="A0A7X2ZD87"/>
<comment type="similarity">
    <text evidence="2">Belongs to the IucA/IucC family.</text>
</comment>
<evidence type="ECO:0000256" key="1">
    <source>
        <dbReference type="ARBA" id="ARBA00004924"/>
    </source>
</evidence>
<dbReference type="Pfam" id="PF04183">
    <property type="entry name" value="IucA_IucC"/>
    <property type="match status" value="1"/>
</dbReference>
<reference evidence="5 6" key="1">
    <citation type="submission" date="2019-11" db="EMBL/GenBank/DDBJ databases">
        <title>Draft genome sequences of five Paenibacillus species of dairy origin.</title>
        <authorList>
            <person name="Olajide A.M."/>
            <person name="Chen S."/>
            <person name="Lapointe G."/>
        </authorList>
    </citation>
    <scope>NUCLEOTIDE SEQUENCE [LARGE SCALE GENOMIC DNA]</scope>
    <source>
        <strain evidence="5 6">2CS3</strain>
    </source>
</reference>